<dbReference type="AlphaFoldDB" id="A0A809S2V7"/>
<proteinExistence type="predicted"/>
<dbReference type="InterPro" id="IPR026265">
    <property type="entry name" value="LptC"/>
</dbReference>
<keyword evidence="4" id="KW-1133">Transmembrane helix</keyword>
<dbReference type="GO" id="GO:0005886">
    <property type="term" value="C:plasma membrane"/>
    <property type="evidence" value="ECO:0007669"/>
    <property type="project" value="InterPro"/>
</dbReference>
<accession>A0A809S2V7</accession>
<evidence type="ECO:0000256" key="5">
    <source>
        <dbReference type="ARBA" id="ARBA00023136"/>
    </source>
</evidence>
<evidence type="ECO:0000256" key="3">
    <source>
        <dbReference type="ARBA" id="ARBA00022692"/>
    </source>
</evidence>
<dbReference type="Gene3D" id="2.60.450.10">
    <property type="entry name" value="Lipopolysaccharide (LPS) transport protein A like domain"/>
    <property type="match status" value="1"/>
</dbReference>
<evidence type="ECO:0000313" key="6">
    <source>
        <dbReference type="EMBL" id="BBO19891.1"/>
    </source>
</evidence>
<evidence type="ECO:0000256" key="1">
    <source>
        <dbReference type="ARBA" id="ARBA00022475"/>
    </source>
</evidence>
<protein>
    <submittedName>
        <fullName evidence="6">LPS export ABC transporter periplasmic protein LptC</fullName>
    </submittedName>
</protein>
<keyword evidence="3" id="KW-0812">Transmembrane</keyword>
<dbReference type="GO" id="GO:0030288">
    <property type="term" value="C:outer membrane-bounded periplasmic space"/>
    <property type="evidence" value="ECO:0007669"/>
    <property type="project" value="TreeGrafter"/>
</dbReference>
<keyword evidence="2" id="KW-0997">Cell inner membrane</keyword>
<dbReference type="NCBIfam" id="TIGR04409">
    <property type="entry name" value="LptC_YrbK"/>
    <property type="match status" value="1"/>
</dbReference>
<dbReference type="GO" id="GO:0015221">
    <property type="term" value="F:lipopolysaccharide transmembrane transporter activity"/>
    <property type="evidence" value="ECO:0007669"/>
    <property type="project" value="InterPro"/>
</dbReference>
<keyword evidence="1" id="KW-1003">Cell membrane</keyword>
<keyword evidence="5" id="KW-0472">Membrane</keyword>
<dbReference type="KEGG" id="ddz:DSYM_05900"/>
<sequence>MKLRSQTVFPIALLLLLVGLTFWLKRASEAEGLFSDSLLRHDPDYFAEDFTVRRFDKTGLLQNRMTAKRMLHYPDDDTSVVAEPKILFLKGPRPTHLSANQGLIASDAREVVLIGNVRSVREATQTDPEIVLTTSRLTIFPDDEVTRTDAAVTITQGPSIIRGVGMEADNKTLIYQMNQVNSTIEKKRLLRP</sequence>
<dbReference type="Proteomes" id="UP000662914">
    <property type="component" value="Chromosome"/>
</dbReference>
<name>A0A809S2V7_9PROT</name>
<evidence type="ECO:0000256" key="4">
    <source>
        <dbReference type="ARBA" id="ARBA00022989"/>
    </source>
</evidence>
<dbReference type="Pfam" id="PF06835">
    <property type="entry name" value="LptC"/>
    <property type="match status" value="1"/>
</dbReference>
<gene>
    <name evidence="6" type="ORF">DSYM_05900</name>
</gene>
<dbReference type="InterPro" id="IPR010664">
    <property type="entry name" value="LipoPS_assembly_LptC-rel"/>
</dbReference>
<organism evidence="6 7">
    <name type="scientific">Candidatus Desulfobacillus denitrificans</name>
    <dbReference type="NCBI Taxonomy" id="2608985"/>
    <lineage>
        <taxon>Bacteria</taxon>
        <taxon>Pseudomonadati</taxon>
        <taxon>Pseudomonadota</taxon>
        <taxon>Betaproteobacteria</taxon>
        <taxon>Candidatus Desulfobacillus</taxon>
    </lineage>
</organism>
<dbReference type="PANTHER" id="PTHR37481">
    <property type="entry name" value="LIPOPOLYSACCHARIDE EXPORT SYSTEM PROTEIN LPTC"/>
    <property type="match status" value="1"/>
</dbReference>
<reference evidence="6" key="1">
    <citation type="journal article" name="DNA Res.">
        <title>The physiological potential of anammox bacteria as revealed by their core genome structure.</title>
        <authorList>
            <person name="Okubo T."/>
            <person name="Toyoda A."/>
            <person name="Fukuhara K."/>
            <person name="Uchiyama I."/>
            <person name="Harigaya Y."/>
            <person name="Kuroiwa M."/>
            <person name="Suzuki T."/>
            <person name="Murakami Y."/>
            <person name="Suwa Y."/>
            <person name="Takami H."/>
        </authorList>
    </citation>
    <scope>NUCLEOTIDE SEQUENCE</scope>
    <source>
        <strain evidence="6">317325-3</strain>
    </source>
</reference>
<dbReference type="InterPro" id="IPR052363">
    <property type="entry name" value="LPS_export_LptC"/>
</dbReference>
<dbReference type="PANTHER" id="PTHR37481:SF1">
    <property type="entry name" value="LIPOPOLYSACCHARIDE EXPORT SYSTEM PROTEIN LPTC"/>
    <property type="match status" value="1"/>
</dbReference>
<evidence type="ECO:0000256" key="2">
    <source>
        <dbReference type="ARBA" id="ARBA00022519"/>
    </source>
</evidence>
<dbReference type="EMBL" id="AP021857">
    <property type="protein sequence ID" value="BBO19891.1"/>
    <property type="molecule type" value="Genomic_DNA"/>
</dbReference>
<dbReference type="GO" id="GO:0017089">
    <property type="term" value="F:glycolipid transfer activity"/>
    <property type="evidence" value="ECO:0007669"/>
    <property type="project" value="TreeGrafter"/>
</dbReference>
<evidence type="ECO:0000313" key="7">
    <source>
        <dbReference type="Proteomes" id="UP000662914"/>
    </source>
</evidence>